<gene>
    <name evidence="2" type="ordered locus">TCELL_0320</name>
</gene>
<dbReference type="HOGENOM" id="CLU_3075546_0_0_2"/>
<organism evidence="2 3">
    <name type="scientific">Thermogladius calderae (strain DSM 22663 / VKM B-2946 / 1633)</name>
    <dbReference type="NCBI Taxonomy" id="1184251"/>
    <lineage>
        <taxon>Archaea</taxon>
        <taxon>Thermoproteota</taxon>
        <taxon>Thermoprotei</taxon>
        <taxon>Desulfurococcales</taxon>
        <taxon>Desulfurococcaceae</taxon>
        <taxon>Thermogladius</taxon>
    </lineage>
</organism>
<reference evidence="2 3" key="1">
    <citation type="journal article" date="2012" name="J. Bacteriol.">
        <title>Complete genome sequence of the hyperthermophilic cellulolytic Crenarchaeon 'Thermogladius cellulolyticus' 1633.</title>
        <authorList>
            <person name="Mardanov A.V."/>
            <person name="Kochetkova T.V."/>
            <person name="Beletsky A.V."/>
            <person name="Bonch-Osmolovskaya E.A."/>
            <person name="Ravin N.V."/>
            <person name="Skryabin K.G."/>
        </authorList>
    </citation>
    <scope>NUCLEOTIDE SEQUENCE [LARGE SCALE GENOMIC DNA]</scope>
    <source>
        <strain evidence="3">DSM 22663 / VKM B-2946 / 1633</strain>
    </source>
</reference>
<evidence type="ECO:0000256" key="1">
    <source>
        <dbReference type="SAM" id="Phobius"/>
    </source>
</evidence>
<evidence type="ECO:0000313" key="3">
    <source>
        <dbReference type="Proteomes" id="UP000005270"/>
    </source>
</evidence>
<keyword evidence="1" id="KW-0812">Transmembrane</keyword>
<keyword evidence="1" id="KW-0472">Membrane</keyword>
<feature type="transmembrane region" description="Helical" evidence="1">
    <location>
        <begin position="31"/>
        <end position="47"/>
    </location>
</feature>
<evidence type="ECO:0000313" key="2">
    <source>
        <dbReference type="EMBL" id="AFK50745.1"/>
    </source>
</evidence>
<accession>I3TDA7</accession>
<dbReference type="RefSeq" id="WP_014736995.1">
    <property type="nucleotide sequence ID" value="NC_017954.1"/>
</dbReference>
<name>I3TDA7_THEC1</name>
<protein>
    <submittedName>
        <fullName evidence="2">Uncharacterized protein</fullName>
    </submittedName>
</protein>
<dbReference type="AlphaFoldDB" id="I3TDA7"/>
<dbReference type="InParanoid" id="I3TDA7"/>
<keyword evidence="3" id="KW-1185">Reference proteome</keyword>
<dbReference type="KEGG" id="thg:TCELL_0320"/>
<proteinExistence type="predicted"/>
<dbReference type="GeneID" id="43446773"/>
<keyword evidence="1" id="KW-1133">Transmembrane helix</keyword>
<sequence>MRRLEGALVIMTLLVLLMSLVEEPVLPSLLVYLGVVILVALLVFIFGRSERN</sequence>
<dbReference type="Proteomes" id="UP000005270">
    <property type="component" value="Chromosome"/>
</dbReference>
<dbReference type="EMBL" id="CP003531">
    <property type="protein sequence ID" value="AFK50745.1"/>
    <property type="molecule type" value="Genomic_DNA"/>
</dbReference>